<feature type="region of interest" description="Disordered" evidence="1">
    <location>
        <begin position="104"/>
        <end position="129"/>
    </location>
</feature>
<reference evidence="2 3" key="1">
    <citation type="submission" date="2012-11" db="EMBL/GenBank/DDBJ databases">
        <title>Comeplete Genome Sequence Of a Novel Gaint Bacteriophage VH7D that Infects Vibrio harveyi.</title>
        <authorList>
            <person name="Luo Z."/>
            <person name="Yu Y."/>
        </authorList>
    </citation>
    <scope>NUCLEOTIDE SEQUENCE [LARGE SCALE GENOMIC DNA]</scope>
</reference>
<feature type="compositionally biased region" description="Basic and acidic residues" evidence="1">
    <location>
        <begin position="115"/>
        <end position="129"/>
    </location>
</feature>
<name>V9LZF6_9CAUD</name>
<evidence type="ECO:0000313" key="2">
    <source>
        <dbReference type="EMBL" id="AGB06931.1"/>
    </source>
</evidence>
<dbReference type="GeneID" id="18499850"/>
<protein>
    <submittedName>
        <fullName evidence="2">Uncharacterized protein</fullName>
    </submittedName>
</protein>
<dbReference type="Proteomes" id="UP000018884">
    <property type="component" value="Segment"/>
</dbReference>
<evidence type="ECO:0000256" key="1">
    <source>
        <dbReference type="SAM" id="MobiDB-lite"/>
    </source>
</evidence>
<feature type="compositionally biased region" description="Basic residues" evidence="1">
    <location>
        <begin position="104"/>
        <end position="113"/>
    </location>
</feature>
<proteinExistence type="predicted"/>
<dbReference type="RefSeq" id="YP_009006218.1">
    <property type="nucleotide sequence ID" value="NC_023568.1"/>
</dbReference>
<dbReference type="EMBL" id="KC131129">
    <property type="protein sequence ID" value="AGB06931.1"/>
    <property type="molecule type" value="Genomic_DNA"/>
</dbReference>
<keyword evidence="3" id="KW-1185">Reference proteome</keyword>
<accession>V9LZF6</accession>
<feature type="region of interest" description="Disordered" evidence="1">
    <location>
        <begin position="1"/>
        <end position="24"/>
    </location>
</feature>
<evidence type="ECO:0000313" key="3">
    <source>
        <dbReference type="Proteomes" id="UP000018884"/>
    </source>
</evidence>
<organism evidence="2 3">
    <name type="scientific">Vibrio phage VH7D</name>
    <dbReference type="NCBI Taxonomy" id="1262539"/>
    <lineage>
        <taxon>Viruses</taxon>
        <taxon>Duplodnaviria</taxon>
        <taxon>Heunggongvirae</taxon>
        <taxon>Uroviricota</taxon>
        <taxon>Caudoviricetes</taxon>
        <taxon>Pantevenvirales</taxon>
        <taxon>Straboviridae</taxon>
        <taxon>Schizotequatrovirus</taxon>
        <taxon>Schizotequatrovirus vh7d</taxon>
    </lineage>
</organism>
<feature type="compositionally biased region" description="Basic and acidic residues" evidence="1">
    <location>
        <begin position="10"/>
        <end position="24"/>
    </location>
</feature>
<sequence length="155" mass="18626">MTKGWSDYELEGRSKQEPKRHKMQDTVDEMCRVMRETPDKFETTTYRVDFDNGVCLWRSDFRDIWNGNTTERVFTTEQSRQLRAAYTEAMEFKKSRTQETIAKKFKPKKKATKIQHVEQSKTDSLRSQTERDRGIGVVVLGETQKKEKKWWEFWK</sequence>
<dbReference type="KEGG" id="vg:18499850"/>